<keyword evidence="1" id="KW-0813">Transport</keyword>
<feature type="region of interest" description="Disordered" evidence="5">
    <location>
        <begin position="138"/>
        <end position="165"/>
    </location>
</feature>
<organism evidence="6">
    <name type="scientific">Pseudarthrobacter sulfonivorans</name>
    <dbReference type="NCBI Taxonomy" id="121292"/>
    <lineage>
        <taxon>Bacteria</taxon>
        <taxon>Bacillati</taxon>
        <taxon>Actinomycetota</taxon>
        <taxon>Actinomycetes</taxon>
        <taxon>Micrococcales</taxon>
        <taxon>Micrococcaceae</taxon>
        <taxon>Pseudarthrobacter</taxon>
    </lineage>
</organism>
<dbReference type="InterPro" id="IPR009050">
    <property type="entry name" value="Globin-like_sf"/>
</dbReference>
<evidence type="ECO:0000256" key="1">
    <source>
        <dbReference type="ARBA" id="ARBA00022448"/>
    </source>
</evidence>
<protein>
    <submittedName>
        <fullName evidence="6">Oxidoreductase</fullName>
    </submittedName>
</protein>
<accession>A0A0U3FVG8</accession>
<dbReference type="Pfam" id="PF01152">
    <property type="entry name" value="Bac_globin"/>
    <property type="match status" value="1"/>
</dbReference>
<dbReference type="STRING" id="121292.AU252_18860"/>
<evidence type="ECO:0000313" key="6">
    <source>
        <dbReference type="EMBL" id="ALV42967.1"/>
    </source>
</evidence>
<evidence type="ECO:0000256" key="3">
    <source>
        <dbReference type="ARBA" id="ARBA00022723"/>
    </source>
</evidence>
<dbReference type="GO" id="GO:0020037">
    <property type="term" value="F:heme binding"/>
    <property type="evidence" value="ECO:0007669"/>
    <property type="project" value="InterPro"/>
</dbReference>
<name>A0A0U3FVG8_9MICC</name>
<evidence type="ECO:0000256" key="4">
    <source>
        <dbReference type="ARBA" id="ARBA00023004"/>
    </source>
</evidence>
<dbReference type="KEGG" id="psul:AU252_18860"/>
<evidence type="ECO:0000256" key="5">
    <source>
        <dbReference type="SAM" id="MobiDB-lite"/>
    </source>
</evidence>
<proteinExistence type="predicted"/>
<keyword evidence="2" id="KW-0349">Heme</keyword>
<dbReference type="EMBL" id="CP013747">
    <property type="protein sequence ID" value="ALV42967.1"/>
    <property type="molecule type" value="Genomic_DNA"/>
</dbReference>
<keyword evidence="3" id="KW-0479">Metal-binding</keyword>
<evidence type="ECO:0000313" key="7">
    <source>
        <dbReference type="Proteomes" id="UP000065151"/>
    </source>
</evidence>
<dbReference type="CDD" id="cd14775">
    <property type="entry name" value="TrHb2_O-like"/>
    <property type="match status" value="1"/>
</dbReference>
<dbReference type="InterPro" id="IPR012292">
    <property type="entry name" value="Globin/Proto"/>
</dbReference>
<dbReference type="AlphaFoldDB" id="A0A0U3FVG8"/>
<dbReference type="Proteomes" id="UP000065151">
    <property type="component" value="Chromosome"/>
</dbReference>
<dbReference type="RefSeq" id="WP_058932037.1">
    <property type="nucleotide sequence ID" value="NZ_CP013747.1"/>
</dbReference>
<keyword evidence="4" id="KW-0408">Iron</keyword>
<sequence length="165" mass="18052">MQTVYEAAGSADFFLRLANAWHARVMADEVVSHAFSHGFHPQHSHRLAAYWTEALGGPPVYSDSYGDETSVIRLHSGNGPHEDMDRRAVACFDQALADVGLADDDPVRKVLHNYFTWAATTTMSRYQRSAEDVPDGLRIPHWSWDGPVGETGSGGADSRPSAKGP</sequence>
<evidence type="ECO:0000256" key="2">
    <source>
        <dbReference type="ARBA" id="ARBA00022617"/>
    </source>
</evidence>
<dbReference type="InterPro" id="IPR001486">
    <property type="entry name" value="Hemoglobin_trunc"/>
</dbReference>
<reference evidence="6 7" key="1">
    <citation type="submission" date="2015-12" db="EMBL/GenBank/DDBJ databases">
        <authorList>
            <person name="Shamseldin A."/>
            <person name="Moawad H."/>
            <person name="Abd El-Rahim W.M."/>
            <person name="Sadowsky M.J."/>
        </authorList>
    </citation>
    <scope>NUCLEOTIDE SEQUENCE [LARGE SCALE GENOMIC DNA]</scope>
    <source>
        <strain evidence="6 7">Ar51</strain>
    </source>
</reference>
<dbReference type="Gene3D" id="1.10.490.10">
    <property type="entry name" value="Globins"/>
    <property type="match status" value="1"/>
</dbReference>
<dbReference type="GO" id="GO:0019825">
    <property type="term" value="F:oxygen binding"/>
    <property type="evidence" value="ECO:0007669"/>
    <property type="project" value="InterPro"/>
</dbReference>
<gene>
    <name evidence="6" type="ORF">AU252_18860</name>
</gene>
<dbReference type="GO" id="GO:0046872">
    <property type="term" value="F:metal ion binding"/>
    <property type="evidence" value="ECO:0007669"/>
    <property type="project" value="UniProtKB-KW"/>
</dbReference>
<dbReference type="SUPFAM" id="SSF46458">
    <property type="entry name" value="Globin-like"/>
    <property type="match status" value="1"/>
</dbReference>